<proteinExistence type="inferred from homology"/>
<evidence type="ECO:0000256" key="4">
    <source>
        <dbReference type="ARBA" id="ARBA00023125"/>
    </source>
</evidence>
<evidence type="ECO:0000256" key="3">
    <source>
        <dbReference type="ARBA" id="ARBA00023015"/>
    </source>
</evidence>
<protein>
    <submittedName>
        <fullName evidence="8">DNA-binding transcriptional LysR family regulator</fullName>
    </submittedName>
</protein>
<sequence length="364" mass="38890">MAKLPDFEALAIFAKVVELRSFAGAASELGMSKATVSKAVTRLEERLGARLFNRTSRRLALTDAGHKLAERATRLLADGEAAENEALAQSVAPRGLVRLAVPMTFGIKAVAPLLPEFFQAYPEVSVDLHLSDATVDLIGEGFDMAVRIARLPDSSLIARRLFTMPRYTVAAPSYLKKHGRPTHPMHLAAHKCFSYAYLSTPNAWHYTNSAGEQASVRPGGQLRVNNGEAVMPALIAGLGIAELPEFIVGEAISSGEVEVILKDWKQAEGAVHLVTPARRPPPRARRSARRFPRSEAAGHVQAAAEEGCEGRVTVVPDKRAQSARADPGPIATGSVAMGTRSDLLRATKAPCGYGSRICADACPG</sequence>
<feature type="compositionally biased region" description="Basic residues" evidence="6">
    <location>
        <begin position="280"/>
        <end position="291"/>
    </location>
</feature>
<dbReference type="PANTHER" id="PTHR30537:SF5">
    <property type="entry name" value="HTH-TYPE TRANSCRIPTIONAL ACTIVATOR TTDR-RELATED"/>
    <property type="match status" value="1"/>
</dbReference>
<dbReference type="Gene3D" id="3.40.190.290">
    <property type="match status" value="1"/>
</dbReference>
<dbReference type="PANTHER" id="PTHR30537">
    <property type="entry name" value="HTH-TYPE TRANSCRIPTIONAL REGULATOR"/>
    <property type="match status" value="1"/>
</dbReference>
<evidence type="ECO:0000313" key="9">
    <source>
        <dbReference type="Proteomes" id="UP001565474"/>
    </source>
</evidence>
<dbReference type="EMBL" id="JBGBZN010000002">
    <property type="protein sequence ID" value="MEY9472337.1"/>
    <property type="molecule type" value="Genomic_DNA"/>
</dbReference>
<feature type="region of interest" description="Disordered" evidence="6">
    <location>
        <begin position="277"/>
        <end position="300"/>
    </location>
</feature>
<dbReference type="Proteomes" id="UP001565474">
    <property type="component" value="Unassembled WGS sequence"/>
</dbReference>
<evidence type="ECO:0000256" key="1">
    <source>
        <dbReference type="ARBA" id="ARBA00003502"/>
    </source>
</evidence>
<organism evidence="8 9">
    <name type="scientific">Bradyrhizobium yuanmingense</name>
    <dbReference type="NCBI Taxonomy" id="108015"/>
    <lineage>
        <taxon>Bacteria</taxon>
        <taxon>Pseudomonadati</taxon>
        <taxon>Pseudomonadota</taxon>
        <taxon>Alphaproteobacteria</taxon>
        <taxon>Hyphomicrobiales</taxon>
        <taxon>Nitrobacteraceae</taxon>
        <taxon>Bradyrhizobium</taxon>
    </lineage>
</organism>
<dbReference type="InterPro" id="IPR036390">
    <property type="entry name" value="WH_DNA-bd_sf"/>
</dbReference>
<dbReference type="GO" id="GO:0003677">
    <property type="term" value="F:DNA binding"/>
    <property type="evidence" value="ECO:0007669"/>
    <property type="project" value="UniProtKB-KW"/>
</dbReference>
<evidence type="ECO:0000256" key="2">
    <source>
        <dbReference type="ARBA" id="ARBA00009437"/>
    </source>
</evidence>
<evidence type="ECO:0000256" key="5">
    <source>
        <dbReference type="ARBA" id="ARBA00023163"/>
    </source>
</evidence>
<dbReference type="PROSITE" id="PS50931">
    <property type="entry name" value="HTH_LYSR"/>
    <property type="match status" value="1"/>
</dbReference>
<keyword evidence="9" id="KW-1185">Reference proteome</keyword>
<dbReference type="Pfam" id="PF03466">
    <property type="entry name" value="LysR_substrate"/>
    <property type="match status" value="1"/>
</dbReference>
<feature type="domain" description="HTH lysR-type" evidence="7">
    <location>
        <begin position="5"/>
        <end position="62"/>
    </location>
</feature>
<evidence type="ECO:0000313" key="8">
    <source>
        <dbReference type="EMBL" id="MEY9472337.1"/>
    </source>
</evidence>
<evidence type="ECO:0000256" key="6">
    <source>
        <dbReference type="SAM" id="MobiDB-lite"/>
    </source>
</evidence>
<gene>
    <name evidence="8" type="ORF">ABH992_004736</name>
</gene>
<reference evidence="8 9" key="1">
    <citation type="submission" date="2024-07" db="EMBL/GenBank/DDBJ databases">
        <title>Genomic Encyclopedia of Type Strains, Phase V (KMG-V): Genome sequencing to study the core and pangenomes of soil and plant-associated prokaryotes.</title>
        <authorList>
            <person name="Whitman W."/>
        </authorList>
    </citation>
    <scope>NUCLEOTIDE SEQUENCE [LARGE SCALE GENOMIC DNA]</scope>
    <source>
        <strain evidence="8 9">USDA 222</strain>
    </source>
</reference>
<name>A0ABV4GK70_9BRAD</name>
<accession>A0ABV4GK70</accession>
<dbReference type="Pfam" id="PF00126">
    <property type="entry name" value="HTH_1"/>
    <property type="match status" value="1"/>
</dbReference>
<dbReference type="InterPro" id="IPR058163">
    <property type="entry name" value="LysR-type_TF_proteobact-type"/>
</dbReference>
<keyword evidence="3" id="KW-0805">Transcription regulation</keyword>
<dbReference type="SUPFAM" id="SSF53850">
    <property type="entry name" value="Periplasmic binding protein-like II"/>
    <property type="match status" value="1"/>
</dbReference>
<evidence type="ECO:0000259" key="7">
    <source>
        <dbReference type="PROSITE" id="PS50931"/>
    </source>
</evidence>
<dbReference type="InterPro" id="IPR036388">
    <property type="entry name" value="WH-like_DNA-bd_sf"/>
</dbReference>
<dbReference type="CDD" id="cd08422">
    <property type="entry name" value="PBP2_CrgA_like"/>
    <property type="match status" value="1"/>
</dbReference>
<dbReference type="PRINTS" id="PR00039">
    <property type="entry name" value="HTHLYSR"/>
</dbReference>
<comment type="function">
    <text evidence="1">NodD regulates the expression of the nodABCFE genes which encode other nodulation proteins. NodD is also a negative regulator of its own expression. Binds flavonoids as inducers.</text>
</comment>
<keyword evidence="5" id="KW-0804">Transcription</keyword>
<dbReference type="SUPFAM" id="SSF46785">
    <property type="entry name" value="Winged helix' DNA-binding domain"/>
    <property type="match status" value="1"/>
</dbReference>
<comment type="caution">
    <text evidence="8">The sequence shown here is derived from an EMBL/GenBank/DDBJ whole genome shotgun (WGS) entry which is preliminary data.</text>
</comment>
<comment type="similarity">
    <text evidence="2">Belongs to the LysR transcriptional regulatory family.</text>
</comment>
<keyword evidence="4 8" id="KW-0238">DNA-binding</keyword>
<dbReference type="InterPro" id="IPR000847">
    <property type="entry name" value="LysR_HTH_N"/>
</dbReference>
<dbReference type="InterPro" id="IPR005119">
    <property type="entry name" value="LysR_subst-bd"/>
</dbReference>
<dbReference type="Gene3D" id="1.10.10.10">
    <property type="entry name" value="Winged helix-like DNA-binding domain superfamily/Winged helix DNA-binding domain"/>
    <property type="match status" value="1"/>
</dbReference>